<reference evidence="8" key="1">
    <citation type="submission" date="2022-04" db="EMBL/GenBank/DDBJ databases">
        <title>Carnegiea gigantea Genome sequencing and assembly v2.</title>
        <authorList>
            <person name="Copetti D."/>
            <person name="Sanderson M.J."/>
            <person name="Burquez A."/>
            <person name="Wojciechowski M.F."/>
        </authorList>
    </citation>
    <scope>NUCLEOTIDE SEQUENCE</scope>
    <source>
        <strain evidence="8">SGP5-SGP5p</strain>
        <tissue evidence="8">Aerial part</tissue>
    </source>
</reference>
<protein>
    <recommendedName>
        <fullName evidence="10">Cytochrome P450</fullName>
    </recommendedName>
</protein>
<keyword evidence="5" id="KW-0503">Monooxygenase</keyword>
<feature type="compositionally biased region" description="Low complexity" evidence="7">
    <location>
        <begin position="8"/>
        <end position="23"/>
    </location>
</feature>
<dbReference type="GO" id="GO:0004497">
    <property type="term" value="F:monooxygenase activity"/>
    <property type="evidence" value="ECO:0007669"/>
    <property type="project" value="UniProtKB-KW"/>
</dbReference>
<proteinExistence type="predicted"/>
<dbReference type="PRINTS" id="PR00385">
    <property type="entry name" value="P450"/>
</dbReference>
<evidence type="ECO:0000256" key="4">
    <source>
        <dbReference type="ARBA" id="ARBA00023004"/>
    </source>
</evidence>
<accession>A0A9Q1K3D6</accession>
<dbReference type="InterPro" id="IPR050651">
    <property type="entry name" value="Plant_Cytochrome_P450_Monoox"/>
</dbReference>
<keyword evidence="1 6" id="KW-0349">Heme</keyword>
<dbReference type="Gene3D" id="1.10.630.10">
    <property type="entry name" value="Cytochrome P450"/>
    <property type="match status" value="1"/>
</dbReference>
<keyword evidence="2 6" id="KW-0479">Metal-binding</keyword>
<feature type="region of interest" description="Disordered" evidence="7">
    <location>
        <begin position="1"/>
        <end position="27"/>
    </location>
</feature>
<dbReference type="GO" id="GO:0016705">
    <property type="term" value="F:oxidoreductase activity, acting on paired donors, with incorporation or reduction of molecular oxygen"/>
    <property type="evidence" value="ECO:0007669"/>
    <property type="project" value="InterPro"/>
</dbReference>
<dbReference type="InterPro" id="IPR036396">
    <property type="entry name" value="Cyt_P450_sf"/>
</dbReference>
<dbReference type="PRINTS" id="PR00463">
    <property type="entry name" value="EP450I"/>
</dbReference>
<dbReference type="AlphaFoldDB" id="A0A9Q1K3D6"/>
<dbReference type="InterPro" id="IPR002401">
    <property type="entry name" value="Cyt_P450_E_grp-I"/>
</dbReference>
<feature type="binding site" description="axial binding residue" evidence="6">
    <location>
        <position position="402"/>
    </location>
    <ligand>
        <name>heme</name>
        <dbReference type="ChEBI" id="CHEBI:30413"/>
    </ligand>
    <ligandPart>
        <name>Fe</name>
        <dbReference type="ChEBI" id="CHEBI:18248"/>
    </ligandPart>
</feature>
<sequence length="481" mass="54503">MPLEQPIATAEGGPAPEWPAAPQAGGGALAQSTLSPIGPSMSLWQTVFPLFTFSQFSFNQFVQILGYNNTILAWAPYGDHWRNLRRILTFELLSAHRLYRLSSIRHDEVGLLIQWLHKQSFGGEVEVEMKMVLFELTYHVIMRMIAGDQSCTGDNKGARFRKVLEEIYVAGGFTNVGDFLPFLRKIGVKGLEKKFLSIHEKSDNLLQEMVEEQRSKMGERDDNDQDKRKMNENKPMIQVLLELQRMHPEYYTDEIIKGLILVILIGGTDKSAMTMEWTLSLLLKNPTVLQKAQAEIDDQVGQDRLISESNLVDLPYLHCIMNETLRMYPPAPLTPHESAKDSIVEGYHVPHGTILFVNLWAIQNDPKVWDEPRQFRPERFDGIKGNRMGYKSMPLGSGRRGCPGDTLAIRMVGLTLGALIQCFEWDRVGENLVDMEEGAGLTMPKAKPLIAMIRPRRKAFEILSQIRKQSLIGVVSVRNEL</sequence>
<evidence type="ECO:0000256" key="2">
    <source>
        <dbReference type="ARBA" id="ARBA00022723"/>
    </source>
</evidence>
<comment type="cofactor">
    <cofactor evidence="6">
        <name>heme</name>
        <dbReference type="ChEBI" id="CHEBI:30413"/>
    </cofactor>
</comment>
<dbReference type="GO" id="GO:0020037">
    <property type="term" value="F:heme binding"/>
    <property type="evidence" value="ECO:0007669"/>
    <property type="project" value="InterPro"/>
</dbReference>
<evidence type="ECO:0000256" key="5">
    <source>
        <dbReference type="ARBA" id="ARBA00023033"/>
    </source>
</evidence>
<name>A0A9Q1K3D6_9CARY</name>
<evidence type="ECO:0000256" key="1">
    <source>
        <dbReference type="ARBA" id="ARBA00022617"/>
    </source>
</evidence>
<comment type="caution">
    <text evidence="8">The sequence shown here is derived from an EMBL/GenBank/DDBJ whole genome shotgun (WGS) entry which is preliminary data.</text>
</comment>
<evidence type="ECO:0000256" key="6">
    <source>
        <dbReference type="PIRSR" id="PIRSR602401-1"/>
    </source>
</evidence>
<gene>
    <name evidence="8" type="ORF">Cgig2_019193</name>
</gene>
<dbReference type="SUPFAM" id="SSF48264">
    <property type="entry name" value="Cytochrome P450"/>
    <property type="match status" value="1"/>
</dbReference>
<dbReference type="PANTHER" id="PTHR47947">
    <property type="entry name" value="CYTOCHROME P450 82C3-RELATED"/>
    <property type="match status" value="1"/>
</dbReference>
<dbReference type="Pfam" id="PF00067">
    <property type="entry name" value="p450"/>
    <property type="match status" value="1"/>
</dbReference>
<evidence type="ECO:0008006" key="10">
    <source>
        <dbReference type="Google" id="ProtNLM"/>
    </source>
</evidence>
<evidence type="ECO:0000256" key="7">
    <source>
        <dbReference type="SAM" id="MobiDB-lite"/>
    </source>
</evidence>
<dbReference type="PANTHER" id="PTHR47947:SF3">
    <property type="entry name" value="CYTOCHROME P450 81D1-LIKE"/>
    <property type="match status" value="1"/>
</dbReference>
<dbReference type="EMBL" id="JAKOGI010000388">
    <property type="protein sequence ID" value="KAJ8435774.1"/>
    <property type="molecule type" value="Genomic_DNA"/>
</dbReference>
<dbReference type="OrthoDB" id="2789670at2759"/>
<dbReference type="GO" id="GO:0005506">
    <property type="term" value="F:iron ion binding"/>
    <property type="evidence" value="ECO:0007669"/>
    <property type="project" value="InterPro"/>
</dbReference>
<organism evidence="8 9">
    <name type="scientific">Carnegiea gigantea</name>
    <dbReference type="NCBI Taxonomy" id="171969"/>
    <lineage>
        <taxon>Eukaryota</taxon>
        <taxon>Viridiplantae</taxon>
        <taxon>Streptophyta</taxon>
        <taxon>Embryophyta</taxon>
        <taxon>Tracheophyta</taxon>
        <taxon>Spermatophyta</taxon>
        <taxon>Magnoliopsida</taxon>
        <taxon>eudicotyledons</taxon>
        <taxon>Gunneridae</taxon>
        <taxon>Pentapetalae</taxon>
        <taxon>Caryophyllales</taxon>
        <taxon>Cactineae</taxon>
        <taxon>Cactaceae</taxon>
        <taxon>Cactoideae</taxon>
        <taxon>Echinocereeae</taxon>
        <taxon>Carnegiea</taxon>
    </lineage>
</organism>
<dbReference type="Proteomes" id="UP001153076">
    <property type="component" value="Unassembled WGS sequence"/>
</dbReference>
<evidence type="ECO:0000256" key="3">
    <source>
        <dbReference type="ARBA" id="ARBA00023002"/>
    </source>
</evidence>
<keyword evidence="4 6" id="KW-0408">Iron</keyword>
<evidence type="ECO:0000313" key="8">
    <source>
        <dbReference type="EMBL" id="KAJ8435774.1"/>
    </source>
</evidence>
<evidence type="ECO:0000313" key="9">
    <source>
        <dbReference type="Proteomes" id="UP001153076"/>
    </source>
</evidence>
<keyword evidence="3" id="KW-0560">Oxidoreductase</keyword>
<keyword evidence="9" id="KW-1185">Reference proteome</keyword>
<dbReference type="InterPro" id="IPR001128">
    <property type="entry name" value="Cyt_P450"/>
</dbReference>